<feature type="non-terminal residue" evidence="3">
    <location>
        <position position="1"/>
    </location>
</feature>
<keyword evidence="2" id="KW-0238">DNA-binding</keyword>
<reference evidence="3 4" key="1">
    <citation type="journal article" date="2020" name="Int. J. Syst. Evol. Microbiol.">
        <title>Ureaplasma miroungigenitalium sp. nov. isolated from northern elephant seals (Mirounga angustirostris) and Ureaplasma zalophigenitalium sp. nov. isolated from California sea lions (Zalophus californianus).</title>
        <authorList>
            <person name="Volokhov D.V."/>
            <person name="Gulland F.M."/>
            <person name="Gao Y."/>
            <person name="Chizhikov V.E."/>
        </authorList>
    </citation>
    <scope>NUCLEOTIDE SEQUENCE [LARGE SCALE GENOMIC DNA]</scope>
    <source>
        <strain evidence="3 4">CSL7644-GEN</strain>
    </source>
</reference>
<evidence type="ECO:0000313" key="4">
    <source>
        <dbReference type="Proteomes" id="UP001207252"/>
    </source>
</evidence>
<dbReference type="EMBL" id="JAOXHJ010000021">
    <property type="protein sequence ID" value="MCV3754364.1"/>
    <property type="molecule type" value="Genomic_DNA"/>
</dbReference>
<comment type="caution">
    <text evidence="3">The sequence shown here is derived from an EMBL/GenBank/DDBJ whole genome shotgun (WGS) entry which is preliminary data.</text>
</comment>
<evidence type="ECO:0008006" key="5">
    <source>
        <dbReference type="Google" id="ProtNLM"/>
    </source>
</evidence>
<dbReference type="Proteomes" id="UP001207252">
    <property type="component" value="Unassembled WGS sequence"/>
</dbReference>
<dbReference type="PANTHER" id="PTHR30408">
    <property type="entry name" value="TYPE-1 RESTRICTION ENZYME ECOKI SPECIFICITY PROTEIN"/>
    <property type="match status" value="1"/>
</dbReference>
<organism evidence="3 4">
    <name type="scientific">Ureaplasma zalophigenitalium</name>
    <dbReference type="NCBI Taxonomy" id="907723"/>
    <lineage>
        <taxon>Bacteria</taxon>
        <taxon>Bacillati</taxon>
        <taxon>Mycoplasmatota</taxon>
        <taxon>Mycoplasmoidales</taxon>
        <taxon>Mycoplasmoidaceae</taxon>
        <taxon>Ureaplasma</taxon>
    </lineage>
</organism>
<dbReference type="Gene3D" id="1.10.287.1120">
    <property type="entry name" value="Bipartite methylase S protein"/>
    <property type="match status" value="1"/>
</dbReference>
<dbReference type="InterPro" id="IPR044946">
    <property type="entry name" value="Restrct_endonuc_typeI_TRD_sf"/>
</dbReference>
<gene>
    <name evidence="3" type="ORF">OF365_03170</name>
</gene>
<evidence type="ECO:0000313" key="3">
    <source>
        <dbReference type="EMBL" id="MCV3754364.1"/>
    </source>
</evidence>
<dbReference type="SUPFAM" id="SSF116734">
    <property type="entry name" value="DNA methylase specificity domain"/>
    <property type="match status" value="2"/>
</dbReference>
<evidence type="ECO:0000256" key="2">
    <source>
        <dbReference type="ARBA" id="ARBA00023125"/>
    </source>
</evidence>
<dbReference type="InterPro" id="IPR052021">
    <property type="entry name" value="Type-I_RS_S_subunit"/>
</dbReference>
<dbReference type="PANTHER" id="PTHR30408:SF12">
    <property type="entry name" value="TYPE I RESTRICTION ENZYME MJAVIII SPECIFICITY SUBUNIT"/>
    <property type="match status" value="1"/>
</dbReference>
<accession>A0ABT3BQ49</accession>
<evidence type="ECO:0000256" key="1">
    <source>
        <dbReference type="ARBA" id="ARBA00022747"/>
    </source>
</evidence>
<dbReference type="Gene3D" id="3.90.220.20">
    <property type="entry name" value="DNA methylase specificity domains"/>
    <property type="match status" value="1"/>
</dbReference>
<protein>
    <recommendedName>
        <fullName evidence="5">Restriction endonuclease subunit S</fullName>
    </recommendedName>
</protein>
<keyword evidence="1" id="KW-0680">Restriction system</keyword>
<sequence>IKIWLPETTDEIKNLSNLLKRWSVAISLLQCKLEKLKNLKNTLLEKMFADEKHPFPKIRFKEFTNAWERKELGDSLIKSNKKNTSYEFSFDSVLSVSRKYGIINQISLLGRSYASKKTLSNYKVIELFDLVYTRSPLNSFPFGIIDINQNKKGILSTLYLVFKPKNTSYSLFLKWYFLQRERTNNYLIKLINKGAKNTILVSEDEFLKGVITMTPNITEIKYIYNLFAFIESAVSLLQRKLEKMENIKNTLLQKMFV</sequence>
<name>A0ABT3BQ49_9BACT</name>
<proteinExistence type="predicted"/>
<keyword evidence="4" id="KW-1185">Reference proteome</keyword>